<keyword evidence="2" id="KW-1185">Reference proteome</keyword>
<name>A0AAQ3WFG2_PASNO</name>
<accession>A0AAQ3WFG2</accession>
<gene>
    <name evidence="1" type="ORF">U9M48_009816</name>
</gene>
<protein>
    <submittedName>
        <fullName evidence="1">Uncharacterized protein</fullName>
    </submittedName>
</protein>
<proteinExistence type="predicted"/>
<reference evidence="1 2" key="1">
    <citation type="submission" date="2024-02" db="EMBL/GenBank/DDBJ databases">
        <title>High-quality chromosome-scale genome assembly of Pensacola bahiagrass (Paspalum notatum Flugge var. saurae).</title>
        <authorList>
            <person name="Vega J.M."/>
            <person name="Podio M."/>
            <person name="Orjuela J."/>
            <person name="Siena L.A."/>
            <person name="Pessino S.C."/>
            <person name="Combes M.C."/>
            <person name="Mariac C."/>
            <person name="Albertini E."/>
            <person name="Pupilli F."/>
            <person name="Ortiz J.P.A."/>
            <person name="Leblanc O."/>
        </authorList>
    </citation>
    <scope>NUCLEOTIDE SEQUENCE [LARGE SCALE GENOMIC DNA]</scope>
    <source>
        <strain evidence="1">R1</strain>
        <tissue evidence="1">Leaf</tissue>
    </source>
</reference>
<dbReference type="EMBL" id="CP144746">
    <property type="protein sequence ID" value="WVZ59706.1"/>
    <property type="molecule type" value="Genomic_DNA"/>
</dbReference>
<sequence length="73" mass="8263">MARSGWLSSIPVPVVARRIRHRTSEVLGAEFALSVKPPWKHQHQVRCSICQRPNLNDMAISLLAQAFVPARYL</sequence>
<evidence type="ECO:0000313" key="1">
    <source>
        <dbReference type="EMBL" id="WVZ59706.1"/>
    </source>
</evidence>
<dbReference type="Proteomes" id="UP001341281">
    <property type="component" value="Chromosome 02"/>
</dbReference>
<evidence type="ECO:0000313" key="2">
    <source>
        <dbReference type="Proteomes" id="UP001341281"/>
    </source>
</evidence>
<dbReference type="AlphaFoldDB" id="A0AAQ3WFG2"/>
<organism evidence="1 2">
    <name type="scientific">Paspalum notatum var. saurae</name>
    <dbReference type="NCBI Taxonomy" id="547442"/>
    <lineage>
        <taxon>Eukaryota</taxon>
        <taxon>Viridiplantae</taxon>
        <taxon>Streptophyta</taxon>
        <taxon>Embryophyta</taxon>
        <taxon>Tracheophyta</taxon>
        <taxon>Spermatophyta</taxon>
        <taxon>Magnoliopsida</taxon>
        <taxon>Liliopsida</taxon>
        <taxon>Poales</taxon>
        <taxon>Poaceae</taxon>
        <taxon>PACMAD clade</taxon>
        <taxon>Panicoideae</taxon>
        <taxon>Andropogonodae</taxon>
        <taxon>Paspaleae</taxon>
        <taxon>Paspalinae</taxon>
        <taxon>Paspalum</taxon>
    </lineage>
</organism>